<reference evidence="13 14" key="1">
    <citation type="submission" date="2024-10" db="EMBL/GenBank/DDBJ databases">
        <authorList>
            <person name="Kim D."/>
        </authorList>
    </citation>
    <scope>NUCLEOTIDE SEQUENCE [LARGE SCALE GENOMIC DNA]</scope>
    <source>
        <strain evidence="13">BH-2024</strain>
    </source>
</reference>
<proteinExistence type="inferred from homology"/>
<keyword evidence="6" id="KW-0303">Gap junction</keyword>
<dbReference type="EMBL" id="JBICBT010000704">
    <property type="protein sequence ID" value="KAL3104605.1"/>
    <property type="molecule type" value="Genomic_DNA"/>
</dbReference>
<evidence type="ECO:0000256" key="9">
    <source>
        <dbReference type="ARBA" id="ARBA00023065"/>
    </source>
</evidence>
<accession>A0ABD2KPT5</accession>
<evidence type="ECO:0000256" key="3">
    <source>
        <dbReference type="ARBA" id="ARBA00022448"/>
    </source>
</evidence>
<dbReference type="PROSITE" id="PS51013">
    <property type="entry name" value="PANNEXIN"/>
    <property type="match status" value="1"/>
</dbReference>
<dbReference type="PANTHER" id="PTHR11893:SF32">
    <property type="entry name" value="INNEXIN"/>
    <property type="match status" value="1"/>
</dbReference>
<keyword evidence="8" id="KW-1133">Transmembrane helix</keyword>
<evidence type="ECO:0000256" key="10">
    <source>
        <dbReference type="ARBA" id="ARBA00023136"/>
    </source>
</evidence>
<keyword evidence="9 12" id="KW-0406">Ion transport</keyword>
<keyword evidence="14" id="KW-1185">Reference proteome</keyword>
<dbReference type="PANTHER" id="PTHR11893">
    <property type="entry name" value="INNEXIN"/>
    <property type="match status" value="1"/>
</dbReference>
<gene>
    <name evidence="12" type="primary">inx</name>
    <name evidence="13" type="ORF">niasHT_022316</name>
</gene>
<evidence type="ECO:0000256" key="7">
    <source>
        <dbReference type="ARBA" id="ARBA00022949"/>
    </source>
</evidence>
<evidence type="ECO:0000256" key="1">
    <source>
        <dbReference type="ARBA" id="ARBA00004610"/>
    </source>
</evidence>
<evidence type="ECO:0000256" key="4">
    <source>
        <dbReference type="ARBA" id="ARBA00022475"/>
    </source>
</evidence>
<dbReference type="AlphaFoldDB" id="A0ABD2KPT5"/>
<evidence type="ECO:0000313" key="13">
    <source>
        <dbReference type="EMBL" id="KAL3104605.1"/>
    </source>
</evidence>
<keyword evidence="3 12" id="KW-0813">Transport</keyword>
<keyword evidence="4" id="KW-1003">Cell membrane</keyword>
<name>A0ABD2KPT5_9BILA</name>
<dbReference type="GO" id="GO:0005886">
    <property type="term" value="C:plasma membrane"/>
    <property type="evidence" value="ECO:0007669"/>
    <property type="project" value="UniProtKB-SubCell"/>
</dbReference>
<evidence type="ECO:0000256" key="11">
    <source>
        <dbReference type="ARBA" id="ARBA00023303"/>
    </source>
</evidence>
<keyword evidence="10" id="KW-0472">Membrane</keyword>
<dbReference type="Proteomes" id="UP001620626">
    <property type="component" value="Unassembled WGS sequence"/>
</dbReference>
<comment type="caution">
    <text evidence="13">The sequence shown here is derived from an EMBL/GenBank/DDBJ whole genome shotgun (WGS) entry which is preliminary data.</text>
</comment>
<comment type="function">
    <text evidence="12">Structural component of the gap junctions.</text>
</comment>
<protein>
    <recommendedName>
        <fullName evidence="12">Innexin</fullName>
    </recommendedName>
</protein>
<keyword evidence="7" id="KW-0965">Cell junction</keyword>
<keyword evidence="5" id="KW-0812">Transmembrane</keyword>
<evidence type="ECO:0000256" key="5">
    <source>
        <dbReference type="ARBA" id="ARBA00022692"/>
    </source>
</evidence>
<evidence type="ECO:0000313" key="14">
    <source>
        <dbReference type="Proteomes" id="UP001620626"/>
    </source>
</evidence>
<evidence type="ECO:0000256" key="6">
    <source>
        <dbReference type="ARBA" id="ARBA00022868"/>
    </source>
</evidence>
<dbReference type="GO" id="GO:0034220">
    <property type="term" value="P:monoatomic ion transmembrane transport"/>
    <property type="evidence" value="ECO:0007669"/>
    <property type="project" value="UniProtKB-KW"/>
</dbReference>
<keyword evidence="11 12" id="KW-0407">Ion channel</keyword>
<dbReference type="Pfam" id="PF00876">
    <property type="entry name" value="Innexin"/>
    <property type="match status" value="1"/>
</dbReference>
<comment type="similarity">
    <text evidence="12">Belongs to the pannexin family.</text>
</comment>
<organism evidence="13 14">
    <name type="scientific">Heterodera trifolii</name>
    <dbReference type="NCBI Taxonomy" id="157864"/>
    <lineage>
        <taxon>Eukaryota</taxon>
        <taxon>Metazoa</taxon>
        <taxon>Ecdysozoa</taxon>
        <taxon>Nematoda</taxon>
        <taxon>Chromadorea</taxon>
        <taxon>Rhabditida</taxon>
        <taxon>Tylenchina</taxon>
        <taxon>Tylenchomorpha</taxon>
        <taxon>Tylenchoidea</taxon>
        <taxon>Heteroderidae</taxon>
        <taxon>Heteroderinae</taxon>
        <taxon>Heterodera</taxon>
    </lineage>
</organism>
<evidence type="ECO:0000256" key="8">
    <source>
        <dbReference type="ARBA" id="ARBA00022989"/>
    </source>
</evidence>
<evidence type="ECO:0000256" key="12">
    <source>
        <dbReference type="RuleBase" id="RU010713"/>
    </source>
</evidence>
<evidence type="ECO:0000256" key="2">
    <source>
        <dbReference type="ARBA" id="ARBA00004651"/>
    </source>
</evidence>
<comment type="subcellular location">
    <subcellularLocation>
        <location evidence="1">Cell junction</location>
        <location evidence="1">Gap junction</location>
    </subcellularLocation>
    <subcellularLocation>
        <location evidence="2 12">Cell membrane</location>
        <topology evidence="2 12">Multi-pass membrane protein</topology>
    </subcellularLocation>
</comment>
<sequence length="112" mass="13108">MDLLIDFVGRSMQSQHNDNDTFDRLNYQVTPFLFVLLSLVNISRLYIGSAINCFAKAEFRAGWVQYAHDYCLVESTYYLRTDESIPIEHEMRGQKRVAYYQVGKNINLTEIN</sequence>
<dbReference type="GO" id="GO:0005921">
    <property type="term" value="C:gap junction"/>
    <property type="evidence" value="ECO:0007669"/>
    <property type="project" value="UniProtKB-SubCell"/>
</dbReference>
<dbReference type="InterPro" id="IPR000990">
    <property type="entry name" value="Innexin"/>
</dbReference>